<evidence type="ECO:0000256" key="3">
    <source>
        <dbReference type="ARBA" id="ARBA00022750"/>
    </source>
</evidence>
<dbReference type="InterPro" id="IPR051708">
    <property type="entry name" value="Plant_Aspart_Prot_A1"/>
</dbReference>
<dbReference type="CDD" id="cd05476">
    <property type="entry name" value="pepsin_A_like_plant"/>
    <property type="match status" value="1"/>
</dbReference>
<dbReference type="OrthoDB" id="1072226at2759"/>
<comment type="caution">
    <text evidence="8">The sequence shown here is derived from an EMBL/GenBank/DDBJ whole genome shotgun (WGS) entry which is preliminary data.</text>
</comment>
<dbReference type="Proteomes" id="UP000250321">
    <property type="component" value="Unassembled WGS sequence"/>
</dbReference>
<keyword evidence="5" id="KW-0325">Glycoprotein</keyword>
<dbReference type="AlphaFoldDB" id="A0A314UFE7"/>
<feature type="domain" description="Peptidase A1" evidence="7">
    <location>
        <begin position="97"/>
        <end position="409"/>
    </location>
</feature>
<sequence length="487" mass="54643">MAGVSSVLHITLFLCLITISAFHPTYSKPNGFSLKLIPRDAPESPLYPGNLTLLERIQRMIKFSEARSHYLDLISSSNSTIEPDNISLTLLRDNFFYMVQVGIGSPATLVFLLLDTGGPWALYQCVNDECVDNINYGGGALTRGIASIKIFTFPFNITTTLRIADIFFGCSNDNRNIQFAKNGVISGLLGLSLNPDSLLSQLADQTQRRFSYCLVPFTEAQMAPSVVRFGDDIPAPHGGISTTPFVTPPGSPFYNLNLLDISVGSGKLGFPPGTFAYSQSGTRGFFIDSGALISQLDQNANGRNTYREVMRAFQNCYDSLHLTRIGRVPEGFQLCYSYTPQFTQFASMTYHFEGANYVVDPRYVNFYNHEAGHFCVAMMPGNRKSILGAWHQQSMRLIYDLNTHALQFTPEKVYFWALGNLARDNVILNILEDGFNGFRVVWDRFWQAFFEIARLDLAKNWVFFNCFVIVCDEVYDHVALPSELLRV</sequence>
<evidence type="ECO:0000313" key="9">
    <source>
        <dbReference type="Proteomes" id="UP000250321"/>
    </source>
</evidence>
<dbReference type="InterPro" id="IPR021109">
    <property type="entry name" value="Peptidase_aspartic_dom_sf"/>
</dbReference>
<dbReference type="InterPro" id="IPR032861">
    <property type="entry name" value="TAXi_N"/>
</dbReference>
<evidence type="ECO:0000259" key="7">
    <source>
        <dbReference type="PROSITE" id="PS51767"/>
    </source>
</evidence>
<dbReference type="PANTHER" id="PTHR47967:SF123">
    <property type="entry name" value="ASPARTIC PROTEINASE NEPENTHESIN-1-LIKE"/>
    <property type="match status" value="1"/>
</dbReference>
<keyword evidence="9" id="KW-1185">Reference proteome</keyword>
<evidence type="ECO:0000256" key="4">
    <source>
        <dbReference type="ARBA" id="ARBA00022801"/>
    </source>
</evidence>
<evidence type="ECO:0000256" key="6">
    <source>
        <dbReference type="SAM" id="SignalP"/>
    </source>
</evidence>
<dbReference type="GO" id="GO:0005576">
    <property type="term" value="C:extracellular region"/>
    <property type="evidence" value="ECO:0007669"/>
    <property type="project" value="TreeGrafter"/>
</dbReference>
<evidence type="ECO:0000256" key="5">
    <source>
        <dbReference type="ARBA" id="ARBA00023180"/>
    </source>
</evidence>
<dbReference type="Gene3D" id="2.40.70.10">
    <property type="entry name" value="Acid Proteases"/>
    <property type="match status" value="2"/>
</dbReference>
<dbReference type="GO" id="GO:0006508">
    <property type="term" value="P:proteolysis"/>
    <property type="evidence" value="ECO:0007669"/>
    <property type="project" value="UniProtKB-KW"/>
</dbReference>
<dbReference type="SUPFAM" id="SSF50630">
    <property type="entry name" value="Acid proteases"/>
    <property type="match status" value="1"/>
</dbReference>
<evidence type="ECO:0000256" key="2">
    <source>
        <dbReference type="ARBA" id="ARBA00022670"/>
    </source>
</evidence>
<reference evidence="8 9" key="1">
    <citation type="submission" date="2018-02" db="EMBL/GenBank/DDBJ databases">
        <title>Draft genome of wild Prunus yedoensis var. nudiflora.</title>
        <authorList>
            <person name="Baek S."/>
            <person name="Kim J.-H."/>
            <person name="Choi K."/>
            <person name="Kim G.-B."/>
            <person name="Cho A."/>
            <person name="Jang H."/>
            <person name="Shin C.-H."/>
            <person name="Yu H.-J."/>
            <person name="Mun J.-H."/>
        </authorList>
    </citation>
    <scope>NUCLEOTIDE SEQUENCE [LARGE SCALE GENOMIC DNA]</scope>
    <source>
        <strain evidence="9">cv. Jeju island</strain>
        <tissue evidence="8">Leaf</tissue>
    </source>
</reference>
<dbReference type="InterPro" id="IPR033121">
    <property type="entry name" value="PEPTIDASE_A1"/>
</dbReference>
<dbReference type="EMBL" id="PJQY01003901">
    <property type="protein sequence ID" value="PQM33639.1"/>
    <property type="molecule type" value="Genomic_DNA"/>
</dbReference>
<dbReference type="InterPro" id="IPR034161">
    <property type="entry name" value="Pepsin-like_plant"/>
</dbReference>
<dbReference type="STRING" id="2094558.A0A314UFE7"/>
<dbReference type="Pfam" id="PF14541">
    <property type="entry name" value="TAXi_C"/>
    <property type="match status" value="1"/>
</dbReference>
<evidence type="ECO:0000256" key="1">
    <source>
        <dbReference type="ARBA" id="ARBA00007447"/>
    </source>
</evidence>
<feature type="signal peptide" evidence="6">
    <location>
        <begin position="1"/>
        <end position="27"/>
    </location>
</feature>
<protein>
    <submittedName>
        <fullName evidence="8">Aspartic proteinase CDR1</fullName>
    </submittedName>
</protein>
<keyword evidence="4" id="KW-0378">Hydrolase</keyword>
<keyword evidence="3" id="KW-0064">Aspartyl protease</keyword>
<dbReference type="InterPro" id="IPR032799">
    <property type="entry name" value="TAXi_C"/>
</dbReference>
<keyword evidence="2" id="KW-0645">Protease</keyword>
<gene>
    <name evidence="8" type="ORF">Pyn_35488</name>
</gene>
<evidence type="ECO:0000313" key="8">
    <source>
        <dbReference type="EMBL" id="PQM33639.1"/>
    </source>
</evidence>
<dbReference type="PANTHER" id="PTHR47967">
    <property type="entry name" value="OS07G0603500 PROTEIN-RELATED"/>
    <property type="match status" value="1"/>
</dbReference>
<dbReference type="PROSITE" id="PS51767">
    <property type="entry name" value="PEPTIDASE_A1"/>
    <property type="match status" value="1"/>
</dbReference>
<comment type="similarity">
    <text evidence="1">Belongs to the peptidase A1 family.</text>
</comment>
<proteinExistence type="inferred from homology"/>
<keyword evidence="6" id="KW-0732">Signal</keyword>
<name>A0A314UFE7_PRUYE</name>
<accession>A0A314UFE7</accession>
<dbReference type="Pfam" id="PF14543">
    <property type="entry name" value="TAXi_N"/>
    <property type="match status" value="1"/>
</dbReference>
<organism evidence="8 9">
    <name type="scientific">Prunus yedoensis var. nudiflora</name>
    <dbReference type="NCBI Taxonomy" id="2094558"/>
    <lineage>
        <taxon>Eukaryota</taxon>
        <taxon>Viridiplantae</taxon>
        <taxon>Streptophyta</taxon>
        <taxon>Embryophyta</taxon>
        <taxon>Tracheophyta</taxon>
        <taxon>Spermatophyta</taxon>
        <taxon>Magnoliopsida</taxon>
        <taxon>eudicotyledons</taxon>
        <taxon>Gunneridae</taxon>
        <taxon>Pentapetalae</taxon>
        <taxon>rosids</taxon>
        <taxon>fabids</taxon>
        <taxon>Rosales</taxon>
        <taxon>Rosaceae</taxon>
        <taxon>Amygdaloideae</taxon>
        <taxon>Amygdaleae</taxon>
        <taxon>Prunus</taxon>
    </lineage>
</organism>
<feature type="chain" id="PRO_5016285619" evidence="6">
    <location>
        <begin position="28"/>
        <end position="487"/>
    </location>
</feature>
<dbReference type="GO" id="GO:0004190">
    <property type="term" value="F:aspartic-type endopeptidase activity"/>
    <property type="evidence" value="ECO:0007669"/>
    <property type="project" value="UniProtKB-KW"/>
</dbReference>